<name>A0A1I3P2E3_9PLAN</name>
<sequence>MATLTPYKGIDVVEDATGDAGIALTENFKELADRAPYEAAANPGTGDDGSDGFSSGDQWLNTSTQVMWICISAGVGAAVWKSLFHRSSTALELIPSESSEKVKVFGNLEVAGTGTSTVGGKLQTTGVLQVDGTGTSSVAGKLQTTGDLQVDGTGSSSIAGKLGLGTTSPSCPVHIVNTGNTPPCIIGDNNRTSFDLYEFRVSGAKRGAITKNGTGGIELNTTGSYPVSLMSGNSKTGILTTSPTAPLDVNGDSIRIRTAKTPSSATDTGNAGDVCWDSSYVYICVATNTWKRAALSTW</sequence>
<dbReference type="EMBL" id="FOQD01000016">
    <property type="protein sequence ID" value="SFJ15599.1"/>
    <property type="molecule type" value="Genomic_DNA"/>
</dbReference>
<organism evidence="1 2">
    <name type="scientific">Planctomicrobium piriforme</name>
    <dbReference type="NCBI Taxonomy" id="1576369"/>
    <lineage>
        <taxon>Bacteria</taxon>
        <taxon>Pseudomonadati</taxon>
        <taxon>Planctomycetota</taxon>
        <taxon>Planctomycetia</taxon>
        <taxon>Planctomycetales</taxon>
        <taxon>Planctomycetaceae</taxon>
        <taxon>Planctomicrobium</taxon>
    </lineage>
</organism>
<dbReference type="OrthoDB" id="292192at2"/>
<dbReference type="STRING" id="1576369.SAMN05421753_11615"/>
<protein>
    <submittedName>
        <fullName evidence="1">Uncharacterized protein</fullName>
    </submittedName>
</protein>
<keyword evidence="2" id="KW-1185">Reference proteome</keyword>
<dbReference type="Proteomes" id="UP000199518">
    <property type="component" value="Unassembled WGS sequence"/>
</dbReference>
<evidence type="ECO:0000313" key="1">
    <source>
        <dbReference type="EMBL" id="SFJ15599.1"/>
    </source>
</evidence>
<evidence type="ECO:0000313" key="2">
    <source>
        <dbReference type="Proteomes" id="UP000199518"/>
    </source>
</evidence>
<dbReference type="AlphaFoldDB" id="A0A1I3P2E3"/>
<accession>A0A1I3P2E3</accession>
<gene>
    <name evidence="1" type="ORF">SAMN05421753_11615</name>
</gene>
<reference evidence="2" key="1">
    <citation type="submission" date="2016-10" db="EMBL/GenBank/DDBJ databases">
        <authorList>
            <person name="Varghese N."/>
            <person name="Submissions S."/>
        </authorList>
    </citation>
    <scope>NUCLEOTIDE SEQUENCE [LARGE SCALE GENOMIC DNA]</scope>
    <source>
        <strain evidence="2">DSM 26348</strain>
    </source>
</reference>
<dbReference type="RefSeq" id="WP_092053794.1">
    <property type="nucleotide sequence ID" value="NZ_FOQD01000016.1"/>
</dbReference>
<proteinExistence type="predicted"/>